<name>A0A0P4VPE6_9HEMI</name>
<protein>
    <recommendedName>
        <fullName evidence="5">COX assembly mitochondrial protein</fullName>
    </recommendedName>
</protein>
<sequence>MHPDLSPHLHTEECNILISKLKDCHTNNKISKFFGACSEADRELLRCLKKEREANRKKNAEEGERRREAMRQKMSSAATS</sequence>
<comment type="subcellular location">
    <subcellularLocation>
        <location evidence="1 5">Mitochondrion</location>
    </subcellularLocation>
</comment>
<evidence type="ECO:0000313" key="7">
    <source>
        <dbReference type="EMBL" id="JAI53607.1"/>
    </source>
</evidence>
<dbReference type="PROSITE" id="PS51808">
    <property type="entry name" value="CHCH"/>
    <property type="match status" value="1"/>
</dbReference>
<accession>A0A0P4VPE6</accession>
<dbReference type="EMBL" id="GDKW01002988">
    <property type="protein sequence ID" value="JAI53607.1"/>
    <property type="molecule type" value="mRNA"/>
</dbReference>
<dbReference type="InterPro" id="IPR013892">
    <property type="entry name" value="Cyt_c_biogenesis_Cmc1-like"/>
</dbReference>
<comment type="similarity">
    <text evidence="2 5">Belongs to the CMC family.</text>
</comment>
<evidence type="ECO:0000256" key="6">
    <source>
        <dbReference type="SAM" id="MobiDB-lite"/>
    </source>
</evidence>
<reference evidence="7" key="1">
    <citation type="journal article" date="2016" name="PLoS Negl. Trop. Dis.">
        <title>A Deep Insight into the Sialome of Rhodnius neglectus, a Vector of Chagas Disease.</title>
        <authorList>
            <person name="Santiago P.B."/>
            <person name="Assumpcao T.C."/>
            <person name="Araujo C.N."/>
            <person name="Bastos I.M."/>
            <person name="Neves D."/>
            <person name="Silva I.G."/>
            <person name="Charneau S."/>
            <person name="Queiroz R.M."/>
            <person name="Raiol T."/>
            <person name="Oliveira J.V."/>
            <person name="Sousa M.V."/>
            <person name="Calvo E."/>
            <person name="Ribeiro J.M."/>
            <person name="Santana J.M."/>
        </authorList>
    </citation>
    <scope>NUCLEOTIDE SEQUENCE</scope>
    <source>
        <tissue evidence="7">Salivary glands</tissue>
    </source>
</reference>
<feature type="compositionally biased region" description="Basic and acidic residues" evidence="6">
    <location>
        <begin position="54"/>
        <end position="71"/>
    </location>
</feature>
<evidence type="ECO:0000256" key="5">
    <source>
        <dbReference type="RuleBase" id="RU364104"/>
    </source>
</evidence>
<dbReference type="PANTHER" id="PTHR22977">
    <property type="entry name" value="COX ASSEMBLY MITOCHONDRIAL PROTEIN"/>
    <property type="match status" value="1"/>
</dbReference>
<dbReference type="GO" id="GO:0005739">
    <property type="term" value="C:mitochondrion"/>
    <property type="evidence" value="ECO:0007669"/>
    <property type="project" value="UniProtKB-SubCell"/>
</dbReference>
<proteinExistence type="evidence at transcript level"/>
<dbReference type="Pfam" id="PF08583">
    <property type="entry name" value="Cmc1"/>
    <property type="match status" value="1"/>
</dbReference>
<evidence type="ECO:0000256" key="2">
    <source>
        <dbReference type="ARBA" id="ARBA00007347"/>
    </source>
</evidence>
<organism evidence="7">
    <name type="scientific">Rhodnius neglectus</name>
    <dbReference type="NCBI Taxonomy" id="72488"/>
    <lineage>
        <taxon>Eukaryota</taxon>
        <taxon>Metazoa</taxon>
        <taxon>Ecdysozoa</taxon>
        <taxon>Arthropoda</taxon>
        <taxon>Hexapoda</taxon>
        <taxon>Insecta</taxon>
        <taxon>Pterygota</taxon>
        <taxon>Neoptera</taxon>
        <taxon>Paraneoptera</taxon>
        <taxon>Hemiptera</taxon>
        <taxon>Heteroptera</taxon>
        <taxon>Panheteroptera</taxon>
        <taxon>Cimicomorpha</taxon>
        <taxon>Reduviidae</taxon>
        <taxon>Triatominae</taxon>
        <taxon>Rhodnius</taxon>
    </lineage>
</organism>
<evidence type="ECO:0000256" key="1">
    <source>
        <dbReference type="ARBA" id="ARBA00004173"/>
    </source>
</evidence>
<feature type="region of interest" description="Disordered" evidence="6">
    <location>
        <begin position="54"/>
        <end position="80"/>
    </location>
</feature>
<evidence type="ECO:0000256" key="3">
    <source>
        <dbReference type="ARBA" id="ARBA00023128"/>
    </source>
</evidence>
<evidence type="ECO:0000256" key="4">
    <source>
        <dbReference type="ARBA" id="ARBA00023157"/>
    </source>
</evidence>
<keyword evidence="4" id="KW-1015">Disulfide bond</keyword>
<dbReference type="AlphaFoldDB" id="A0A0P4VPE6"/>
<dbReference type="PANTHER" id="PTHR22977:SF1">
    <property type="entry name" value="COX ASSEMBLY MITOCHONDRIAL PROTEIN 2 HOMOLOG"/>
    <property type="match status" value="1"/>
</dbReference>
<keyword evidence="3 5" id="KW-0496">Mitochondrion</keyword>